<dbReference type="GO" id="GO:0008270">
    <property type="term" value="F:zinc ion binding"/>
    <property type="evidence" value="ECO:0007669"/>
    <property type="project" value="InterPro"/>
</dbReference>
<dbReference type="InterPro" id="IPR013087">
    <property type="entry name" value="Znf_C2H2_type"/>
</dbReference>
<dbReference type="InterPro" id="IPR045619">
    <property type="entry name" value="DUF6443"/>
</dbReference>
<protein>
    <recommendedName>
        <fullName evidence="2">C2H2-type domain-containing protein</fullName>
    </recommendedName>
</protein>
<dbReference type="CDD" id="cd00085">
    <property type="entry name" value="HNHc"/>
    <property type="match status" value="1"/>
</dbReference>
<name>A0A1D8P872_9FLAO</name>
<evidence type="ECO:0000313" key="3">
    <source>
        <dbReference type="EMBL" id="AOW20769.1"/>
    </source>
</evidence>
<dbReference type="OrthoDB" id="2972467at2"/>
<dbReference type="GO" id="GO:0003676">
    <property type="term" value="F:nucleic acid binding"/>
    <property type="evidence" value="ECO:0007669"/>
    <property type="project" value="InterPro"/>
</dbReference>
<dbReference type="CDD" id="cd20745">
    <property type="entry name" value="FIX_RhsA_AHH_HNH-like"/>
    <property type="match status" value="1"/>
</dbReference>
<feature type="region of interest" description="Disordered" evidence="1">
    <location>
        <begin position="1187"/>
        <end position="1221"/>
    </location>
</feature>
<dbReference type="Pfam" id="PF01844">
    <property type="entry name" value="HNH"/>
    <property type="match status" value="1"/>
</dbReference>
<evidence type="ECO:0000259" key="2">
    <source>
        <dbReference type="PROSITE" id="PS00028"/>
    </source>
</evidence>
<reference evidence="3 4" key="1">
    <citation type="submission" date="2016-10" db="EMBL/GenBank/DDBJ databases">
        <title>Lutibacter sp. LPB0138, isolated from marine gastropod.</title>
        <authorList>
            <person name="Kim E."/>
            <person name="Yi H."/>
        </authorList>
    </citation>
    <scope>NUCLEOTIDE SEQUENCE [LARGE SCALE GENOMIC DNA]</scope>
    <source>
        <strain evidence="3 4">LPB0138</strain>
    </source>
</reference>
<dbReference type="STRING" id="1850246.LPB138_08805"/>
<dbReference type="RefSeq" id="WP_070236933.1">
    <property type="nucleotide sequence ID" value="NZ_CP017478.1"/>
</dbReference>
<evidence type="ECO:0000256" key="1">
    <source>
        <dbReference type="SAM" id="MobiDB-lite"/>
    </source>
</evidence>
<evidence type="ECO:0000313" key="4">
    <source>
        <dbReference type="Proteomes" id="UP000176050"/>
    </source>
</evidence>
<dbReference type="InterPro" id="IPR022385">
    <property type="entry name" value="Rhs_assc_core"/>
</dbReference>
<dbReference type="InterPro" id="IPR003615">
    <property type="entry name" value="HNH_nuc"/>
</dbReference>
<dbReference type="Gene3D" id="1.10.30.50">
    <property type="match status" value="1"/>
</dbReference>
<dbReference type="AlphaFoldDB" id="A0A1D8P872"/>
<dbReference type="KEGG" id="lul:LPB138_08805"/>
<dbReference type="PROSITE" id="PS00028">
    <property type="entry name" value="ZINC_FINGER_C2H2_1"/>
    <property type="match status" value="1"/>
</dbReference>
<accession>A0A1D8P872</accession>
<dbReference type="Pfam" id="PF20041">
    <property type="entry name" value="DUF6443"/>
    <property type="match status" value="1"/>
</dbReference>
<organism evidence="3 4">
    <name type="scientific">Urechidicola croceus</name>
    <dbReference type="NCBI Taxonomy" id="1850246"/>
    <lineage>
        <taxon>Bacteria</taxon>
        <taxon>Pseudomonadati</taxon>
        <taxon>Bacteroidota</taxon>
        <taxon>Flavobacteriia</taxon>
        <taxon>Flavobacteriales</taxon>
        <taxon>Flavobacteriaceae</taxon>
        <taxon>Urechidicola</taxon>
    </lineage>
</organism>
<dbReference type="EMBL" id="CP017478">
    <property type="protein sequence ID" value="AOW20769.1"/>
    <property type="molecule type" value="Genomic_DNA"/>
</dbReference>
<dbReference type="InterPro" id="IPR002711">
    <property type="entry name" value="HNH"/>
</dbReference>
<dbReference type="Gene3D" id="2.180.10.10">
    <property type="entry name" value="RHS repeat-associated core"/>
    <property type="match status" value="1"/>
</dbReference>
<feature type="domain" description="C2H2-type" evidence="2">
    <location>
        <begin position="1224"/>
        <end position="1244"/>
    </location>
</feature>
<dbReference type="GO" id="GO:0004519">
    <property type="term" value="F:endonuclease activity"/>
    <property type="evidence" value="ECO:0007669"/>
    <property type="project" value="InterPro"/>
</dbReference>
<keyword evidence="4" id="KW-1185">Reference proteome</keyword>
<sequence length="1269" mass="143834">MKKFILLIIVLINFISFGQVSQDQNYIHSIKYRTPFDENSLPSELSQKDKKIETVTYFDGLGRPIQTIDLRVGGSSSRHDAVTHIEYDEYGKDSKSYLPYAVANNNGTFRTDNPKTKTLQFYNVPKYENTSNPYSENHYENSPLNRIIETGAPGQSWEVDKNSDNDHTIKYNSTSNISSDDVINFKIYFDGNDTSKPILSRENGHYASGSLYKNIIKNENWITSDGNNNTTEEFKNKLGQIILKRTFNNDERHDTYYVYDDYGNLTFVLPPKVTHEWLIIDPTATYQDMDVSYDETSFTIPFNTPQQGSGGITIKIINDQLSVYYGSYFPVVTYNSNGSSGIANATKLKSGKIIQIPSSIPIPDMYLGTETRTNDLGETFTVRIEIEDGYLKQTPSAHTYIHSLGLNYTRDLSGINNPGSNVADQSILDELCYQYKYDHKNRLIEKKIPGKGWEYIIYNNLDLPILTQNHFQKAKSPDEWTFKKYDEFDRIVYSGIYKFNSTRENLQNTVNAQTDLWEERITSQTTMADGTKLFYTNNTFPNNNDLIVLTENYYDKYGSIGHHSTSVFGVPVNNSNLQGLLLSTENRILDSDQWQKNRKSYDAKANVVWDATNYMSDANSYNGAYEYNYIRTTFEGNIDAVDTRQRQTPTSPYQLIKKRYFFDHAGRSTRTLHTVNSQLYEDISFNKYDNLGVLEKKGIGNTTANPLQWVDYKYNVRGWIKEINNIAYLGDDLFAYKLNYDSKEMNSPNSVLYNGHISENLWRTVNDEIGTPKTRGYAYTYDDLNRLTNADFGVKTGSIYNLTSGFDVNIGEYDKNGNIKRLKRDNLTETIDDLTYSYMYNGLSNKLMNVLDLASGSDSQKGFNDVNLGTGPPDFTYDYNGNLKADYNKRFYFIEYNHLDLPKLYNSMNYGNKLELKYNSSGEKIQKIKKIPGNPDVVTSYFGDFIYVDNELTYIKHAEGYLQPASTVGNFDFVYTFKDHLGNIRLTYSDLDGDNSIDAPSEVLSEKNYYPFGLKHEGYNEGTIMDYPFGYNGKEETKEIGVNLLDFGARNYDASLGRWMNLDPLSELGRRWSPYTFAFNNPVRFVDPDGMWPKWSSVLDAVQTGLDVVGMIPGVGNAADLINAGVSVARGDYAGAALNLAAAVPGAGQAVTALKIAKKAAKVADKVNDAKKAVKVVDKASDVKKVIPKTPRGKGSVEPSKRDPKRVISKKEKKEMLDDNGGKCEKCSKDLELDDAKAHHIERHADGGPTTKENTAILCDGCHKEVHRK</sequence>
<feature type="compositionally biased region" description="Basic and acidic residues" evidence="1">
    <location>
        <begin position="1199"/>
        <end position="1221"/>
    </location>
</feature>
<dbReference type="NCBIfam" id="TIGR03696">
    <property type="entry name" value="Rhs_assc_core"/>
    <property type="match status" value="1"/>
</dbReference>
<proteinExistence type="predicted"/>
<dbReference type="Proteomes" id="UP000176050">
    <property type="component" value="Chromosome"/>
</dbReference>
<gene>
    <name evidence="3" type="ORF">LPB138_08805</name>
</gene>